<dbReference type="CDD" id="cd16098">
    <property type="entry name" value="FliS"/>
    <property type="match status" value="1"/>
</dbReference>
<keyword evidence="4 6" id="KW-1005">Bacterial flagellum biogenesis</keyword>
<comment type="caution">
    <text evidence="7">The sequence shown here is derived from an EMBL/GenBank/DDBJ whole genome shotgun (WGS) entry which is preliminary data.</text>
</comment>
<keyword evidence="7" id="KW-0969">Cilium</keyword>
<keyword evidence="8" id="KW-1185">Reference proteome</keyword>
<keyword evidence="3 6" id="KW-0963">Cytoplasm</keyword>
<evidence type="ECO:0000256" key="4">
    <source>
        <dbReference type="ARBA" id="ARBA00022795"/>
    </source>
</evidence>
<evidence type="ECO:0000313" key="8">
    <source>
        <dbReference type="Proteomes" id="UP000319627"/>
    </source>
</evidence>
<evidence type="ECO:0000256" key="2">
    <source>
        <dbReference type="ARBA" id="ARBA00008787"/>
    </source>
</evidence>
<dbReference type="GO" id="GO:0071973">
    <property type="term" value="P:bacterial-type flagellum-dependent cell motility"/>
    <property type="evidence" value="ECO:0007669"/>
    <property type="project" value="TreeGrafter"/>
</dbReference>
<dbReference type="AlphaFoldDB" id="A0A562I0W6"/>
<dbReference type="PIRSF" id="PIRSF039090">
    <property type="entry name" value="Flis"/>
    <property type="match status" value="1"/>
</dbReference>
<dbReference type="EMBL" id="VLKG01000010">
    <property type="protein sequence ID" value="TWH64364.1"/>
    <property type="molecule type" value="Genomic_DNA"/>
</dbReference>
<sequence length="130" mass="14361">MNYAQAMKHYQKVGLQSQIATADPHRLIQMLMQGGIDRVLQAKGALEHGQLAEKGELIGKSIAIIGGLREVLDFEAGGEVALNLDRLYDYMTRRLTEANLKNDPSMLEEVANLLREVKTGWDSISSAPQP</sequence>
<keyword evidence="7" id="KW-0282">Flagellum</keyword>
<evidence type="ECO:0000256" key="1">
    <source>
        <dbReference type="ARBA" id="ARBA00004514"/>
    </source>
</evidence>
<evidence type="ECO:0000256" key="6">
    <source>
        <dbReference type="PIRNR" id="PIRNR039090"/>
    </source>
</evidence>
<dbReference type="PANTHER" id="PTHR34773">
    <property type="entry name" value="FLAGELLAR SECRETION CHAPERONE FLIS"/>
    <property type="match status" value="1"/>
</dbReference>
<keyword evidence="5" id="KW-0143">Chaperone</keyword>
<accession>A0A562I0W6</accession>
<organism evidence="7 8">
    <name type="scientific">Azomonas agilis</name>
    <dbReference type="NCBI Taxonomy" id="116849"/>
    <lineage>
        <taxon>Bacteria</taxon>
        <taxon>Pseudomonadati</taxon>
        <taxon>Pseudomonadota</taxon>
        <taxon>Gammaproteobacteria</taxon>
        <taxon>Pseudomonadales</taxon>
        <taxon>Pseudomonadaceae</taxon>
        <taxon>Azomonas</taxon>
    </lineage>
</organism>
<dbReference type="Gene3D" id="1.20.120.340">
    <property type="entry name" value="Flagellar protein FliS"/>
    <property type="match status" value="1"/>
</dbReference>
<gene>
    <name evidence="7" type="ORF">LX59_02571</name>
</gene>
<dbReference type="InterPro" id="IPR036584">
    <property type="entry name" value="FliS_sf"/>
</dbReference>
<evidence type="ECO:0000256" key="3">
    <source>
        <dbReference type="ARBA" id="ARBA00022490"/>
    </source>
</evidence>
<evidence type="ECO:0000313" key="7">
    <source>
        <dbReference type="EMBL" id="TWH64364.1"/>
    </source>
</evidence>
<dbReference type="GO" id="GO:0044780">
    <property type="term" value="P:bacterial-type flagellum assembly"/>
    <property type="evidence" value="ECO:0007669"/>
    <property type="project" value="InterPro"/>
</dbReference>
<proteinExistence type="inferred from homology"/>
<protein>
    <recommendedName>
        <fullName evidence="6">Flagellar secretion chaperone FliS</fullName>
    </recommendedName>
</protein>
<dbReference type="NCBIfam" id="TIGR00208">
    <property type="entry name" value="fliS"/>
    <property type="match status" value="1"/>
</dbReference>
<dbReference type="SUPFAM" id="SSF101116">
    <property type="entry name" value="Flagellar export chaperone FliS"/>
    <property type="match status" value="1"/>
</dbReference>
<reference evidence="7 8" key="1">
    <citation type="submission" date="2019-07" db="EMBL/GenBank/DDBJ databases">
        <title>Genomic Encyclopedia of Type Strains, Phase I: the one thousand microbial genomes (KMG-I) project.</title>
        <authorList>
            <person name="Kyrpides N."/>
        </authorList>
    </citation>
    <scope>NUCLEOTIDE SEQUENCE [LARGE SCALE GENOMIC DNA]</scope>
    <source>
        <strain evidence="7 8">DSM 375</strain>
    </source>
</reference>
<dbReference type="InterPro" id="IPR003713">
    <property type="entry name" value="FliS"/>
</dbReference>
<comment type="subcellular location">
    <subcellularLocation>
        <location evidence="1 6">Cytoplasm</location>
        <location evidence="1 6">Cytosol</location>
    </subcellularLocation>
</comment>
<dbReference type="PANTHER" id="PTHR34773:SF1">
    <property type="entry name" value="FLAGELLAR SECRETION CHAPERONE FLIS"/>
    <property type="match status" value="1"/>
</dbReference>
<keyword evidence="7" id="KW-0966">Cell projection</keyword>
<name>A0A562I0W6_9GAMM</name>
<dbReference type="GO" id="GO:0005829">
    <property type="term" value="C:cytosol"/>
    <property type="evidence" value="ECO:0007669"/>
    <property type="project" value="UniProtKB-SubCell"/>
</dbReference>
<dbReference type="OrthoDB" id="9792010at2"/>
<dbReference type="RefSeq" id="WP_144572393.1">
    <property type="nucleotide sequence ID" value="NZ_VLKG01000010.1"/>
</dbReference>
<evidence type="ECO:0000256" key="5">
    <source>
        <dbReference type="ARBA" id="ARBA00023186"/>
    </source>
</evidence>
<comment type="similarity">
    <text evidence="2 6">Belongs to the FliS family.</text>
</comment>
<dbReference type="Proteomes" id="UP000319627">
    <property type="component" value="Unassembled WGS sequence"/>
</dbReference>
<dbReference type="Pfam" id="PF02561">
    <property type="entry name" value="FliS"/>
    <property type="match status" value="1"/>
</dbReference>